<evidence type="ECO:0000313" key="8">
    <source>
        <dbReference type="EMBL" id="CAH3157270.1"/>
    </source>
</evidence>
<keyword evidence="5" id="KW-0813">Transport</keyword>
<dbReference type="Gene3D" id="1.20.1080.10">
    <property type="entry name" value="Glycerol uptake facilitator protein"/>
    <property type="match status" value="1"/>
</dbReference>
<evidence type="ECO:0000256" key="6">
    <source>
        <dbReference type="SAM" id="MobiDB-lite"/>
    </source>
</evidence>
<feature type="transmembrane region" description="Helical" evidence="7">
    <location>
        <begin position="148"/>
        <end position="169"/>
    </location>
</feature>
<feature type="transmembrane region" description="Helical" evidence="7">
    <location>
        <begin position="229"/>
        <end position="249"/>
    </location>
</feature>
<evidence type="ECO:0000256" key="4">
    <source>
        <dbReference type="ARBA" id="ARBA00023136"/>
    </source>
</evidence>
<feature type="transmembrane region" description="Helical" evidence="7">
    <location>
        <begin position="6"/>
        <end position="24"/>
    </location>
</feature>
<comment type="subcellular location">
    <subcellularLocation>
        <location evidence="1">Membrane</location>
        <topology evidence="1">Multi-pass membrane protein</topology>
    </subcellularLocation>
</comment>
<evidence type="ECO:0008006" key="10">
    <source>
        <dbReference type="Google" id="ProtNLM"/>
    </source>
</evidence>
<dbReference type="InterPro" id="IPR000425">
    <property type="entry name" value="MIP"/>
</dbReference>
<feature type="compositionally biased region" description="Basic and acidic residues" evidence="6">
    <location>
        <begin position="260"/>
        <end position="281"/>
    </location>
</feature>
<evidence type="ECO:0000256" key="3">
    <source>
        <dbReference type="ARBA" id="ARBA00022989"/>
    </source>
</evidence>
<accession>A0ABN8Q4R2</accession>
<feature type="transmembrane region" description="Helical" evidence="7">
    <location>
        <begin position="107"/>
        <end position="128"/>
    </location>
</feature>
<name>A0ABN8Q4R2_9CNID</name>
<comment type="caution">
    <text evidence="8">The sequence shown here is derived from an EMBL/GenBank/DDBJ whole genome shotgun (WGS) entry which is preliminary data.</text>
</comment>
<dbReference type="PANTHER" id="PTHR21191:SF16">
    <property type="entry name" value="AQUAPORIN"/>
    <property type="match status" value="1"/>
</dbReference>
<organism evidence="8 9">
    <name type="scientific">Porites evermanni</name>
    <dbReference type="NCBI Taxonomy" id="104178"/>
    <lineage>
        <taxon>Eukaryota</taxon>
        <taxon>Metazoa</taxon>
        <taxon>Cnidaria</taxon>
        <taxon>Anthozoa</taxon>
        <taxon>Hexacorallia</taxon>
        <taxon>Scleractinia</taxon>
        <taxon>Fungiina</taxon>
        <taxon>Poritidae</taxon>
        <taxon>Porites</taxon>
    </lineage>
</organism>
<dbReference type="InterPro" id="IPR023271">
    <property type="entry name" value="Aquaporin-like"/>
</dbReference>
<evidence type="ECO:0000256" key="2">
    <source>
        <dbReference type="ARBA" id="ARBA00022692"/>
    </source>
</evidence>
<keyword evidence="9" id="KW-1185">Reference proteome</keyword>
<evidence type="ECO:0000313" key="9">
    <source>
        <dbReference type="Proteomes" id="UP001159427"/>
    </source>
</evidence>
<evidence type="ECO:0000256" key="5">
    <source>
        <dbReference type="RuleBase" id="RU000477"/>
    </source>
</evidence>
<sequence length="296" mass="33493">MVFHWSIGAISAGFLVGELFRIALKRLLPSGYYAYANELISTFQLSVCVFEISVIGKFYSSWIALSCTFVLLALKHAEFIFEGAFANPCGMLEDIVYKKAYWVKENIAKVIFQLIGGLLSFPFIQFLWKSTWSEFHFQQVKKGLRSTLEVSLLYGISIEIMATFVTVMSDFMSRGHALKKFNSVIRAASAVVVSYALAETTGTWMNPALATAQTFVYCTRKEVISEHLFVFWLGPVIGTMAAIVLNSLLTWNPKPVEMKPEKKYWGKKDSRSSVENHKNEELNPSELKKRRKGTKS</sequence>
<dbReference type="SUPFAM" id="SSF81338">
    <property type="entry name" value="Aquaporin-like"/>
    <property type="match status" value="1"/>
</dbReference>
<dbReference type="Proteomes" id="UP001159427">
    <property type="component" value="Unassembled WGS sequence"/>
</dbReference>
<feature type="region of interest" description="Disordered" evidence="6">
    <location>
        <begin position="260"/>
        <end position="296"/>
    </location>
</feature>
<feature type="transmembrane region" description="Helical" evidence="7">
    <location>
        <begin position="62"/>
        <end position="86"/>
    </location>
</feature>
<keyword evidence="4 7" id="KW-0472">Membrane</keyword>
<dbReference type="PRINTS" id="PR00783">
    <property type="entry name" value="MINTRINSICP"/>
</dbReference>
<keyword evidence="2 5" id="KW-0812">Transmembrane</keyword>
<comment type="similarity">
    <text evidence="5">Belongs to the MIP/aquaporin (TC 1.A.8) family.</text>
</comment>
<keyword evidence="3 7" id="KW-1133">Transmembrane helix</keyword>
<evidence type="ECO:0000256" key="1">
    <source>
        <dbReference type="ARBA" id="ARBA00004141"/>
    </source>
</evidence>
<reference evidence="8 9" key="1">
    <citation type="submission" date="2022-05" db="EMBL/GenBank/DDBJ databases">
        <authorList>
            <consortium name="Genoscope - CEA"/>
            <person name="William W."/>
        </authorList>
    </citation>
    <scope>NUCLEOTIDE SEQUENCE [LARGE SCALE GENOMIC DNA]</scope>
</reference>
<dbReference type="EMBL" id="CALNXI010001142">
    <property type="protein sequence ID" value="CAH3157270.1"/>
    <property type="molecule type" value="Genomic_DNA"/>
</dbReference>
<evidence type="ECO:0000256" key="7">
    <source>
        <dbReference type="SAM" id="Phobius"/>
    </source>
</evidence>
<dbReference type="InterPro" id="IPR051883">
    <property type="entry name" value="AQP11/12_channel"/>
</dbReference>
<gene>
    <name evidence="8" type="ORF">PEVE_00002453</name>
</gene>
<proteinExistence type="inferred from homology"/>
<dbReference type="Pfam" id="PF00230">
    <property type="entry name" value="MIP"/>
    <property type="match status" value="1"/>
</dbReference>
<protein>
    <recommendedName>
        <fullName evidence="10">Aquaporin</fullName>
    </recommendedName>
</protein>
<dbReference type="PANTHER" id="PTHR21191">
    <property type="entry name" value="AQUAPORIN"/>
    <property type="match status" value="1"/>
</dbReference>